<organism evidence="5 6">
    <name type="scientific">Paenibacillus glucanolyticus</name>
    <dbReference type="NCBI Taxonomy" id="59843"/>
    <lineage>
        <taxon>Bacteria</taxon>
        <taxon>Bacillati</taxon>
        <taxon>Bacillota</taxon>
        <taxon>Bacilli</taxon>
        <taxon>Bacillales</taxon>
        <taxon>Paenibacillaceae</taxon>
        <taxon>Paenibacillus</taxon>
    </lineage>
</organism>
<dbReference type="InterPro" id="IPR030868">
    <property type="entry name" value="MqnA"/>
</dbReference>
<evidence type="ECO:0000256" key="4">
    <source>
        <dbReference type="HAMAP-Rule" id="MF_00995"/>
    </source>
</evidence>
<comment type="catalytic activity">
    <reaction evidence="4">
        <text>chorismate = 3-[(1-carboxyvinyl)-oxy]benzoate + H2O</text>
        <dbReference type="Rhea" id="RHEA:40051"/>
        <dbReference type="ChEBI" id="CHEBI:15377"/>
        <dbReference type="ChEBI" id="CHEBI:29748"/>
        <dbReference type="ChEBI" id="CHEBI:76981"/>
        <dbReference type="EC" id="4.2.1.151"/>
    </reaction>
</comment>
<dbReference type="STRING" id="59843.A3958_19600"/>
<dbReference type="AlphaFoldDB" id="A0A163LFD5"/>
<evidence type="ECO:0000256" key="2">
    <source>
        <dbReference type="ARBA" id="ARBA00022428"/>
    </source>
</evidence>
<comment type="function">
    <text evidence="4">Catalyzes the dehydration of chorismate into 3-[(1-carboxyvinyl)oxy]benzoate, a step in the biosynthesis of menaquinone (MK, vitamin K2).</text>
</comment>
<dbReference type="GeneID" id="97556419"/>
<dbReference type="Pfam" id="PF02621">
    <property type="entry name" value="VitK2_biosynth"/>
    <property type="match status" value="1"/>
</dbReference>
<evidence type="ECO:0000256" key="1">
    <source>
        <dbReference type="ARBA" id="ARBA00004863"/>
    </source>
</evidence>
<dbReference type="EMBL" id="LWMH01000001">
    <property type="protein sequence ID" value="KZS48079.1"/>
    <property type="molecule type" value="Genomic_DNA"/>
</dbReference>
<dbReference type="CDD" id="cd13634">
    <property type="entry name" value="PBP2_Sco4506"/>
    <property type="match status" value="1"/>
</dbReference>
<dbReference type="UniPathway" id="UPA00079"/>
<dbReference type="Gene3D" id="3.40.190.10">
    <property type="entry name" value="Periplasmic binding protein-like II"/>
    <property type="match status" value="2"/>
</dbReference>
<sequence>MPGADSKTIIGKISYTNAWPVFHYVHPSILDTPAEMITAVPAALNRGMHSGEIHIGALSSFAYAEMSDRLLLLPDLSVSADGAVNSIFLFSKKPLDALKNATIALTNTSATSVNLLKILLEKSLGGTYSYRTCEPVLSEMMAEADAALLIGDHAIRASWSHSDYYKTDLGQWWKEWTGCSMTFAVWAVNRHAVKQNPEGMAEIAAMFLESKQRSVSDLSPIVDEAVRRIGGTGGYWMKYFSNLCYHFDERQQEGLRLYFKFAYELGLLEREVVPELWNEKLSIRVNK</sequence>
<dbReference type="HAMAP" id="MF_00995">
    <property type="entry name" value="MqnA"/>
    <property type="match status" value="1"/>
</dbReference>
<reference evidence="5" key="1">
    <citation type="journal article" date="2016" name="Genome Announc.">
        <title>Draft genomes of two strains of Paenibacillus glucanolyticus with capability to degrade lignocellulose.</title>
        <authorList>
            <person name="Mathews S.L."/>
            <person name="Pawlak J."/>
            <person name="Grunden A.M."/>
        </authorList>
    </citation>
    <scope>NUCLEOTIDE SEQUENCE [LARGE SCALE GENOMIC DNA]</scope>
    <source>
        <strain evidence="5">SLM1</strain>
    </source>
</reference>
<dbReference type="GO" id="GO:0016836">
    <property type="term" value="F:hydro-lyase activity"/>
    <property type="evidence" value="ECO:0007669"/>
    <property type="project" value="UniProtKB-UniRule"/>
</dbReference>
<comment type="similarity">
    <text evidence="4">Belongs to the MqnA/MqnD family. MqnA subfamily.</text>
</comment>
<gene>
    <name evidence="4" type="primary">mqnA</name>
    <name evidence="5" type="ORF">AWU65_20190</name>
</gene>
<evidence type="ECO:0000256" key="3">
    <source>
        <dbReference type="ARBA" id="ARBA00023239"/>
    </source>
</evidence>
<name>A0A163LFD5_9BACL</name>
<protein>
    <recommendedName>
        <fullName evidence="4">Chorismate dehydratase</fullName>
        <ecNumber evidence="4">4.2.1.151</ecNumber>
    </recommendedName>
    <alternativeName>
        <fullName evidence="4">Menaquinone biosynthetic enzyme MqnA</fullName>
    </alternativeName>
</protein>
<comment type="caution">
    <text evidence="5">The sequence shown here is derived from an EMBL/GenBank/DDBJ whole genome shotgun (WGS) entry which is preliminary data.</text>
</comment>
<keyword evidence="2 4" id="KW-0474">Menaquinone biosynthesis</keyword>
<accession>A0A163LFD5</accession>
<dbReference type="GO" id="GO:0009234">
    <property type="term" value="P:menaquinone biosynthetic process"/>
    <property type="evidence" value="ECO:0007669"/>
    <property type="project" value="UniProtKB-UniRule"/>
</dbReference>
<comment type="pathway">
    <text evidence="1 4">Quinol/quinone metabolism; menaquinone biosynthesis.</text>
</comment>
<dbReference type="InterPro" id="IPR003773">
    <property type="entry name" value="Menaquinone_biosynth"/>
</dbReference>
<dbReference type="SUPFAM" id="SSF53850">
    <property type="entry name" value="Periplasmic binding protein-like II"/>
    <property type="match status" value="1"/>
</dbReference>
<keyword evidence="3 4" id="KW-0456">Lyase</keyword>
<dbReference type="PANTHER" id="PTHR37690:SF1">
    <property type="entry name" value="CHORISMATE DEHYDRATASE"/>
    <property type="match status" value="1"/>
</dbReference>
<dbReference type="RefSeq" id="WP_063479129.1">
    <property type="nucleotide sequence ID" value="NZ_CP147845.1"/>
</dbReference>
<dbReference type="EC" id="4.2.1.151" evidence="4"/>
<keyword evidence="6" id="KW-1185">Reference proteome</keyword>
<evidence type="ECO:0000313" key="5">
    <source>
        <dbReference type="EMBL" id="KZS48079.1"/>
    </source>
</evidence>
<dbReference type="PANTHER" id="PTHR37690">
    <property type="entry name" value="CHORISMATE DEHYDRATASE"/>
    <property type="match status" value="1"/>
</dbReference>
<proteinExistence type="inferred from homology"/>
<evidence type="ECO:0000313" key="6">
    <source>
        <dbReference type="Proteomes" id="UP000076796"/>
    </source>
</evidence>
<dbReference type="Proteomes" id="UP000076796">
    <property type="component" value="Unassembled WGS sequence"/>
</dbReference>
<dbReference type="OrthoDB" id="9810112at2"/>